<evidence type="ECO:0000313" key="5">
    <source>
        <dbReference type="EMBL" id="ORJ23657.1"/>
    </source>
</evidence>
<dbReference type="GO" id="GO:0051205">
    <property type="term" value="P:protein insertion into membrane"/>
    <property type="evidence" value="ECO:0007669"/>
    <property type="project" value="UniProtKB-UniRule"/>
</dbReference>
<evidence type="ECO:0000256" key="3">
    <source>
        <dbReference type="ARBA" id="ARBA00023237"/>
    </source>
</evidence>
<dbReference type="Gene3D" id="3.30.310.170">
    <property type="entry name" value="Outer membrane protein assembly factor BamC"/>
    <property type="match status" value="1"/>
</dbReference>
<name>A0A1X0WA35_9GAMM</name>
<dbReference type="PIRSF" id="PIRSF026343">
    <property type="entry name" value="NlpB"/>
    <property type="match status" value="1"/>
</dbReference>
<reference evidence="5 6" key="1">
    <citation type="journal article" date="2017" name="Int. J. Syst. Evol. Microbiol.">
        <title>Rouxiella badensis sp. nov. and Rouxiella silvae sp. nov. isolated from peat bog soil in Germany and emendation of the genus description.</title>
        <authorList>
            <person name="Le Fleche-Mateos A."/>
            <person name="Kugler J.H."/>
            <person name="Hansen S.H."/>
            <person name="Syldatk C."/>
            <person name="Hausmann R."/>
            <person name="Lomprez F."/>
            <person name="Vandenbogaert M."/>
            <person name="Manuguerra J.C."/>
            <person name="Grimont P.A."/>
        </authorList>
    </citation>
    <scope>NUCLEOTIDE SEQUENCE [LARGE SCALE GENOMIC DNA]</scope>
    <source>
        <strain evidence="5 6">DSM 100043</strain>
    </source>
</reference>
<evidence type="ECO:0000256" key="4">
    <source>
        <dbReference type="HAMAP-Rule" id="MF_00924"/>
    </source>
</evidence>
<sequence>MTYSFTKPRFQKSTVAKVVGLSLIMLLAACSNDSRYKREVSGNEDYLKAAPLKELQTPNGMILPLQNGTYDVPAGNLQGAVGKGLDIRPPLQPLAVLDGSRAQYTSDTGTVMLDSNAQGSGLWAHVVTIVEQNGYKIASRDDANQTLNTDTVQWNRKDEDFQYQGRYQISVKPQGYQTALSVKTLELTQQGKPVTSAVEQQRYTSQMLNTITAGLGRLQQDEQNRIDNRKLGEVDVQSGADDTGLPVLIIRAPYGPVWDRLPNALAKAGMKVTDSSRPQGTLSVKYSPPSSDAWDALGARDPQLSSGNYKLQLGDLNNRSSLQFIDPNGHVLTQSQNDAMVAVMQAAFNQSSAVTK</sequence>
<dbReference type="InterPro" id="IPR010653">
    <property type="entry name" value="NlpB/DapX"/>
</dbReference>
<dbReference type="GO" id="GO:0009279">
    <property type="term" value="C:cell outer membrane"/>
    <property type="evidence" value="ECO:0007669"/>
    <property type="project" value="UniProtKB-SubCell"/>
</dbReference>
<dbReference type="PROSITE" id="PS51257">
    <property type="entry name" value="PROKAR_LIPOPROTEIN"/>
    <property type="match status" value="1"/>
</dbReference>
<organism evidence="5 6">
    <name type="scientific">Rouxiella badensis</name>
    <dbReference type="NCBI Taxonomy" id="1646377"/>
    <lineage>
        <taxon>Bacteria</taxon>
        <taxon>Pseudomonadati</taxon>
        <taxon>Pseudomonadota</taxon>
        <taxon>Gammaproteobacteria</taxon>
        <taxon>Enterobacterales</taxon>
        <taxon>Yersiniaceae</taxon>
        <taxon>Rouxiella</taxon>
    </lineage>
</organism>
<keyword evidence="1 4" id="KW-0732">Signal</keyword>
<dbReference type="GeneID" id="93564713"/>
<dbReference type="HAMAP" id="MF_00924">
    <property type="entry name" value="OM_assembly_BamC"/>
    <property type="match status" value="1"/>
</dbReference>
<dbReference type="Gene3D" id="3.30.530.50">
    <property type="match status" value="1"/>
</dbReference>
<comment type="subunit">
    <text evidence="4">Part of the Bam complex, which is composed of the outer membrane protein BamA, and four lipoproteins BamB, BamC, BamD and BamE.</text>
</comment>
<comment type="similarity">
    <text evidence="4">Belongs to the BamC family.</text>
</comment>
<dbReference type="AlphaFoldDB" id="A0A1X0WA35"/>
<gene>
    <name evidence="4" type="primary">bamC</name>
    <name evidence="5" type="ORF">BS640_20275</name>
</gene>
<proteinExistence type="inferred from homology"/>
<keyword evidence="6" id="KW-1185">Reference proteome</keyword>
<dbReference type="Proteomes" id="UP000192536">
    <property type="component" value="Unassembled WGS sequence"/>
</dbReference>
<keyword evidence="4" id="KW-0564">Palmitate</keyword>
<dbReference type="STRING" id="1646377.BS640_20275"/>
<evidence type="ECO:0000256" key="1">
    <source>
        <dbReference type="ARBA" id="ARBA00022729"/>
    </source>
</evidence>
<keyword evidence="3 4" id="KW-0998">Cell outer membrane</keyword>
<keyword evidence="2 4" id="KW-0472">Membrane</keyword>
<dbReference type="InterPro" id="IPR014524">
    <property type="entry name" value="BamC"/>
</dbReference>
<accession>A0A1X0WA35</accession>
<dbReference type="EMBL" id="MRWE01000046">
    <property type="protein sequence ID" value="ORJ23657.1"/>
    <property type="molecule type" value="Genomic_DNA"/>
</dbReference>
<dbReference type="NCBIfam" id="NF008674">
    <property type="entry name" value="PRK11679.1"/>
    <property type="match status" value="1"/>
</dbReference>
<comment type="function">
    <text evidence="4">Part of the outer membrane protein assembly complex, which is involved in assembly and insertion of beta-barrel proteins into the outer membrane.</text>
</comment>
<evidence type="ECO:0000313" key="6">
    <source>
        <dbReference type="Proteomes" id="UP000192536"/>
    </source>
</evidence>
<comment type="subcellular location">
    <subcellularLocation>
        <location evidence="4">Cell outer membrane</location>
        <topology evidence="4">Lipid-anchor</topology>
    </subcellularLocation>
</comment>
<keyword evidence="4" id="KW-0449">Lipoprotein</keyword>
<evidence type="ECO:0000256" key="2">
    <source>
        <dbReference type="ARBA" id="ARBA00023136"/>
    </source>
</evidence>
<comment type="caution">
    <text evidence="5">The sequence shown here is derived from an EMBL/GenBank/DDBJ whole genome shotgun (WGS) entry which is preliminary data.</text>
</comment>
<protein>
    <recommendedName>
        <fullName evidence="4">Outer membrane protein assembly factor BamC</fullName>
    </recommendedName>
</protein>
<dbReference type="GO" id="GO:0043165">
    <property type="term" value="P:Gram-negative-bacterium-type cell outer membrane assembly"/>
    <property type="evidence" value="ECO:0007669"/>
    <property type="project" value="UniProtKB-UniRule"/>
</dbReference>
<dbReference type="RefSeq" id="WP_084913230.1">
    <property type="nucleotide sequence ID" value="NZ_CAUQAZ010000084.1"/>
</dbReference>
<dbReference type="InterPro" id="IPR042268">
    <property type="entry name" value="BamC_C"/>
</dbReference>
<dbReference type="Pfam" id="PF06804">
    <property type="entry name" value="Lipoprotein_18"/>
    <property type="match status" value="1"/>
</dbReference>